<organism evidence="2 3">
    <name type="scientific">Anatilimnocola aggregata</name>
    <dbReference type="NCBI Taxonomy" id="2528021"/>
    <lineage>
        <taxon>Bacteria</taxon>
        <taxon>Pseudomonadati</taxon>
        <taxon>Planctomycetota</taxon>
        <taxon>Planctomycetia</taxon>
        <taxon>Pirellulales</taxon>
        <taxon>Pirellulaceae</taxon>
        <taxon>Anatilimnocola</taxon>
    </lineage>
</organism>
<evidence type="ECO:0000256" key="1">
    <source>
        <dbReference type="SAM" id="MobiDB-lite"/>
    </source>
</evidence>
<dbReference type="AlphaFoldDB" id="A0A517Y7H1"/>
<dbReference type="EMBL" id="CP036274">
    <property type="protein sequence ID" value="QDU26179.1"/>
    <property type="molecule type" value="Genomic_DNA"/>
</dbReference>
<name>A0A517Y7H1_9BACT</name>
<dbReference type="Proteomes" id="UP000315017">
    <property type="component" value="Chromosome"/>
</dbReference>
<proteinExistence type="predicted"/>
<feature type="region of interest" description="Disordered" evidence="1">
    <location>
        <begin position="1"/>
        <end position="22"/>
    </location>
</feature>
<evidence type="ECO:0000313" key="3">
    <source>
        <dbReference type="Proteomes" id="UP000315017"/>
    </source>
</evidence>
<dbReference type="KEGG" id="aagg:ETAA8_12540"/>
<keyword evidence="3" id="KW-1185">Reference proteome</keyword>
<accession>A0A517Y7H1</accession>
<evidence type="ECO:0000313" key="2">
    <source>
        <dbReference type="EMBL" id="QDU26179.1"/>
    </source>
</evidence>
<protein>
    <submittedName>
        <fullName evidence="2">Uncharacterized protein</fullName>
    </submittedName>
</protein>
<sequence>MKPAGINTRCQQTAEHRSVRGGRAGQIQRLVEPNGLTMDEDEFTRLADL</sequence>
<reference evidence="2 3" key="1">
    <citation type="submission" date="2019-02" db="EMBL/GenBank/DDBJ databases">
        <title>Deep-cultivation of Planctomycetes and their phenomic and genomic characterization uncovers novel biology.</title>
        <authorList>
            <person name="Wiegand S."/>
            <person name="Jogler M."/>
            <person name="Boedeker C."/>
            <person name="Pinto D."/>
            <person name="Vollmers J."/>
            <person name="Rivas-Marin E."/>
            <person name="Kohn T."/>
            <person name="Peeters S.H."/>
            <person name="Heuer A."/>
            <person name="Rast P."/>
            <person name="Oberbeckmann S."/>
            <person name="Bunk B."/>
            <person name="Jeske O."/>
            <person name="Meyerdierks A."/>
            <person name="Storesund J.E."/>
            <person name="Kallscheuer N."/>
            <person name="Luecker S."/>
            <person name="Lage O.M."/>
            <person name="Pohl T."/>
            <person name="Merkel B.J."/>
            <person name="Hornburger P."/>
            <person name="Mueller R.-W."/>
            <person name="Bruemmer F."/>
            <person name="Labrenz M."/>
            <person name="Spormann A.M."/>
            <person name="Op den Camp H."/>
            <person name="Overmann J."/>
            <person name="Amann R."/>
            <person name="Jetten M.S.M."/>
            <person name="Mascher T."/>
            <person name="Medema M.H."/>
            <person name="Devos D.P."/>
            <person name="Kaster A.-K."/>
            <person name="Ovreas L."/>
            <person name="Rohde M."/>
            <person name="Galperin M.Y."/>
            <person name="Jogler C."/>
        </authorList>
    </citation>
    <scope>NUCLEOTIDE SEQUENCE [LARGE SCALE GENOMIC DNA]</scope>
    <source>
        <strain evidence="2 3">ETA_A8</strain>
    </source>
</reference>
<gene>
    <name evidence="2" type="ORF">ETAA8_12540</name>
</gene>